<name>A0A2T2WPB9_9FIRM</name>
<dbReference type="PANTHER" id="PTHR46623:SF6">
    <property type="entry name" value="ALPHA_BETA-HYDROLASES SUPERFAMILY PROTEIN"/>
    <property type="match status" value="1"/>
</dbReference>
<keyword evidence="2" id="KW-0378">Hydrolase</keyword>
<reference evidence="2 3" key="1">
    <citation type="journal article" date="2014" name="BMC Genomics">
        <title>Comparison of environmental and isolate Sulfobacillus genomes reveals diverse carbon, sulfur, nitrogen, and hydrogen metabolisms.</title>
        <authorList>
            <person name="Justice N.B."/>
            <person name="Norman A."/>
            <person name="Brown C.T."/>
            <person name="Singh A."/>
            <person name="Thomas B.C."/>
            <person name="Banfield J.F."/>
        </authorList>
    </citation>
    <scope>NUCLEOTIDE SEQUENCE [LARGE SCALE GENOMIC DNA]</scope>
    <source>
        <strain evidence="2">AMDSBA3</strain>
    </source>
</reference>
<comment type="caution">
    <text evidence="2">The sequence shown here is derived from an EMBL/GenBank/DDBJ whole genome shotgun (WGS) entry which is preliminary data.</text>
</comment>
<feature type="domain" description="Dienelactone hydrolase" evidence="1">
    <location>
        <begin position="19"/>
        <end position="265"/>
    </location>
</feature>
<dbReference type="GO" id="GO:0016787">
    <property type="term" value="F:hydrolase activity"/>
    <property type="evidence" value="ECO:0007669"/>
    <property type="project" value="UniProtKB-KW"/>
</dbReference>
<gene>
    <name evidence="2" type="ORF">C7B45_00130</name>
</gene>
<dbReference type="Proteomes" id="UP000241848">
    <property type="component" value="Unassembled WGS sequence"/>
</dbReference>
<evidence type="ECO:0000313" key="2">
    <source>
        <dbReference type="EMBL" id="PSR24064.1"/>
    </source>
</evidence>
<evidence type="ECO:0000313" key="3">
    <source>
        <dbReference type="Proteomes" id="UP000241848"/>
    </source>
</evidence>
<organism evidence="2 3">
    <name type="scientific">Sulfobacillus acidophilus</name>
    <dbReference type="NCBI Taxonomy" id="53633"/>
    <lineage>
        <taxon>Bacteria</taxon>
        <taxon>Bacillati</taxon>
        <taxon>Bacillota</taxon>
        <taxon>Clostridia</taxon>
        <taxon>Eubacteriales</taxon>
        <taxon>Clostridiales Family XVII. Incertae Sedis</taxon>
        <taxon>Sulfobacillus</taxon>
    </lineage>
</organism>
<dbReference type="PANTHER" id="PTHR46623">
    <property type="entry name" value="CARBOXYMETHYLENEBUTENOLIDASE-RELATED"/>
    <property type="match status" value="1"/>
</dbReference>
<dbReference type="AlphaFoldDB" id="A0A2T2WPB9"/>
<sequence>MQLDRQWIEGSYRTHSMRSYRVRPAAAGTRVLPTVIVIQEVWGVDEHIQDMADRFAMSGYQAFAPDLYSLGSVPEALSAPRIQAVKRFLDTVPPQAWGDPSVRDQYLERLPATQAQELRDTLGRLFAPKDNESLVGQLRAWVDYAEQLGGPVVSIGYCMGGALSFLLATEDSRIKAAVCNYGTAPAAEALTRIEAPVYGFYGGTDHRITDAVPEVSERMTQLGKTFHYKIYPQAGHAFFNDSRSSYDVDAARDAWAETLGFFNRELKA</sequence>
<dbReference type="Gene3D" id="3.40.50.1820">
    <property type="entry name" value="alpha/beta hydrolase"/>
    <property type="match status" value="1"/>
</dbReference>
<dbReference type="InterPro" id="IPR002925">
    <property type="entry name" value="Dienelactn_hydro"/>
</dbReference>
<dbReference type="InterPro" id="IPR051049">
    <property type="entry name" value="Dienelactone_hydrolase-like"/>
</dbReference>
<dbReference type="EMBL" id="PXYV01000001">
    <property type="protein sequence ID" value="PSR24064.1"/>
    <property type="molecule type" value="Genomic_DNA"/>
</dbReference>
<protein>
    <submittedName>
        <fullName evidence="2">Dienelactone hydrolase family protein</fullName>
    </submittedName>
</protein>
<evidence type="ECO:0000259" key="1">
    <source>
        <dbReference type="Pfam" id="PF01738"/>
    </source>
</evidence>
<proteinExistence type="predicted"/>
<dbReference type="SUPFAM" id="SSF53474">
    <property type="entry name" value="alpha/beta-Hydrolases"/>
    <property type="match status" value="1"/>
</dbReference>
<accession>A0A2T2WPB9</accession>
<dbReference type="Pfam" id="PF01738">
    <property type="entry name" value="DLH"/>
    <property type="match status" value="1"/>
</dbReference>
<dbReference type="InterPro" id="IPR029058">
    <property type="entry name" value="AB_hydrolase_fold"/>
</dbReference>